<evidence type="ECO:0000256" key="6">
    <source>
        <dbReference type="ARBA" id="ARBA00022989"/>
    </source>
</evidence>
<comment type="caution">
    <text evidence="9">The sequence shown here is derived from an EMBL/GenBank/DDBJ whole genome shotgun (WGS) entry which is preliminary data.</text>
</comment>
<organism evidence="9 10">
    <name type="scientific">Natrialba swarupiae</name>
    <dbReference type="NCBI Taxonomy" id="2448032"/>
    <lineage>
        <taxon>Archaea</taxon>
        <taxon>Methanobacteriati</taxon>
        <taxon>Methanobacteriota</taxon>
        <taxon>Stenosarchaea group</taxon>
        <taxon>Halobacteria</taxon>
        <taxon>Halobacteriales</taxon>
        <taxon>Natrialbaceae</taxon>
        <taxon>Natrialba</taxon>
    </lineage>
</organism>
<comment type="subcellular location">
    <subcellularLocation>
        <location evidence="1">Cell membrane</location>
        <topology evidence="1">Multi-pass membrane protein</topology>
    </subcellularLocation>
</comment>
<dbReference type="NCBIfam" id="NF037981">
    <property type="entry name" value="NCS2_1"/>
    <property type="match status" value="1"/>
</dbReference>
<feature type="transmembrane region" description="Helical" evidence="8">
    <location>
        <begin position="112"/>
        <end position="135"/>
    </location>
</feature>
<sequence>MSVDTQPHEDGKAELIEYDIDDEPPLQEAIPLGIQHLLAMFLSTVALPLVIAGAIGLSPGETAFIVQMALLVAGLATIVQVYSIGPIGARLPIVMGTSAIFVAPLIDIGNAFGLAAIFGAVIVAAPVEIVIGYFYDDLRRFFPPLVTGVVVMLVGLTLIPTAIDYSAGGPGAETYGNLENLALAGLVFAAAIGFNQYFDGLLSISSVLIAVVIGYIVAIPLGLLDLSGVAEAGWVAVPMPLEFGVEFHPSAILIAAFAYVVTSMETIGDVEGTTGTVGRQATNDEMRGALYADGFMSMFAGLFNAFPNTSFSQNVGLIGFTGVASKLVVGICGVFLVVLGLIPKVAEVVAAMPNPVLGGAAVVLFGMIFSIGLRIVANRVDLNRRNLTIVAVSVVLGVGVEVRPDAIVQFPEDVQVLLGSGLLVGGVTALVLNAILPGDGRTRQGPTQVEETERSG</sequence>
<feature type="transmembrane region" description="Helical" evidence="8">
    <location>
        <begin position="142"/>
        <end position="163"/>
    </location>
</feature>
<evidence type="ECO:0000256" key="2">
    <source>
        <dbReference type="ARBA" id="ARBA00008821"/>
    </source>
</evidence>
<evidence type="ECO:0000313" key="10">
    <source>
        <dbReference type="Proteomes" id="UP000324104"/>
    </source>
</evidence>
<accession>A0A5D5AT92</accession>
<dbReference type="Pfam" id="PF00860">
    <property type="entry name" value="Xan_ur_permease"/>
    <property type="match status" value="1"/>
</dbReference>
<proteinExistence type="inferred from homology"/>
<evidence type="ECO:0000256" key="3">
    <source>
        <dbReference type="ARBA" id="ARBA00022448"/>
    </source>
</evidence>
<dbReference type="RefSeq" id="WP_149080747.1">
    <property type="nucleotide sequence ID" value="NZ_VTAW01000006.1"/>
</dbReference>
<feature type="transmembrane region" description="Helical" evidence="8">
    <location>
        <begin position="37"/>
        <end position="57"/>
    </location>
</feature>
<dbReference type="GO" id="GO:0042907">
    <property type="term" value="F:xanthine transmembrane transporter activity"/>
    <property type="evidence" value="ECO:0007669"/>
    <property type="project" value="TreeGrafter"/>
</dbReference>
<comment type="similarity">
    <text evidence="2">Belongs to the nucleobase:cation symporter-2 (NCS2) (TC 2.A.40) family.</text>
</comment>
<feature type="transmembrane region" description="Helical" evidence="8">
    <location>
        <begin position="416"/>
        <end position="436"/>
    </location>
</feature>
<dbReference type="InterPro" id="IPR017588">
    <property type="entry name" value="UacT-like"/>
</dbReference>
<keyword evidence="5 8" id="KW-0812">Transmembrane</keyword>
<dbReference type="InterPro" id="IPR006043">
    <property type="entry name" value="NCS2"/>
</dbReference>
<protein>
    <submittedName>
        <fullName evidence="9">Purine permease</fullName>
    </submittedName>
</protein>
<feature type="transmembrane region" description="Helical" evidence="8">
    <location>
        <begin position="354"/>
        <end position="375"/>
    </location>
</feature>
<reference evidence="9 10" key="1">
    <citation type="submission" date="2019-08" db="EMBL/GenBank/DDBJ databases">
        <title>Archaea genome.</title>
        <authorList>
            <person name="Kajale S."/>
            <person name="Shouche Y."/>
            <person name="Deshpande N."/>
            <person name="Sharma A."/>
        </authorList>
    </citation>
    <scope>NUCLEOTIDE SEQUENCE [LARGE SCALE GENOMIC DNA]</scope>
    <source>
        <strain evidence="9 10">ESP3B_9</strain>
    </source>
</reference>
<keyword evidence="4" id="KW-1003">Cell membrane</keyword>
<dbReference type="Proteomes" id="UP000324104">
    <property type="component" value="Unassembled WGS sequence"/>
</dbReference>
<feature type="transmembrane region" description="Helical" evidence="8">
    <location>
        <begin position="175"/>
        <end position="194"/>
    </location>
</feature>
<dbReference type="NCBIfam" id="TIGR00801">
    <property type="entry name" value="ncs2"/>
    <property type="match status" value="1"/>
</dbReference>
<dbReference type="InterPro" id="IPR006042">
    <property type="entry name" value="Xan_ur_permease"/>
</dbReference>
<evidence type="ECO:0000256" key="8">
    <source>
        <dbReference type="SAM" id="Phobius"/>
    </source>
</evidence>
<dbReference type="PROSITE" id="PS01116">
    <property type="entry name" value="XANTH_URACIL_PERMASE"/>
    <property type="match status" value="1"/>
</dbReference>
<evidence type="ECO:0000256" key="5">
    <source>
        <dbReference type="ARBA" id="ARBA00022692"/>
    </source>
</evidence>
<keyword evidence="6 8" id="KW-1133">Transmembrane helix</keyword>
<name>A0A5D5AT92_9EURY</name>
<evidence type="ECO:0000313" key="9">
    <source>
        <dbReference type="EMBL" id="TYT62730.1"/>
    </source>
</evidence>
<dbReference type="GO" id="GO:0005886">
    <property type="term" value="C:plasma membrane"/>
    <property type="evidence" value="ECO:0007669"/>
    <property type="project" value="UniProtKB-SubCell"/>
</dbReference>
<feature type="transmembrane region" description="Helical" evidence="8">
    <location>
        <begin position="63"/>
        <end position="82"/>
    </location>
</feature>
<feature type="transmembrane region" description="Helical" evidence="8">
    <location>
        <begin position="201"/>
        <end position="224"/>
    </location>
</feature>
<evidence type="ECO:0000256" key="4">
    <source>
        <dbReference type="ARBA" id="ARBA00022475"/>
    </source>
</evidence>
<feature type="transmembrane region" description="Helical" evidence="8">
    <location>
        <begin position="318"/>
        <end position="342"/>
    </location>
</feature>
<evidence type="ECO:0000256" key="7">
    <source>
        <dbReference type="ARBA" id="ARBA00023136"/>
    </source>
</evidence>
<dbReference type="EMBL" id="VTAW01000006">
    <property type="protein sequence ID" value="TYT62730.1"/>
    <property type="molecule type" value="Genomic_DNA"/>
</dbReference>
<dbReference type="PANTHER" id="PTHR42810">
    <property type="entry name" value="PURINE PERMEASE C1399.01C-RELATED"/>
    <property type="match status" value="1"/>
</dbReference>
<feature type="transmembrane region" description="Helical" evidence="8">
    <location>
        <begin position="288"/>
        <end position="306"/>
    </location>
</feature>
<keyword evidence="3" id="KW-0813">Transport</keyword>
<dbReference type="AlphaFoldDB" id="A0A5D5AT92"/>
<keyword evidence="7 8" id="KW-0472">Membrane</keyword>
<dbReference type="PANTHER" id="PTHR42810:SF4">
    <property type="entry name" value="URIC ACID TRANSPORTER UACT"/>
    <property type="match status" value="1"/>
</dbReference>
<keyword evidence="10" id="KW-1185">Reference proteome</keyword>
<dbReference type="NCBIfam" id="TIGR03173">
    <property type="entry name" value="pbuX"/>
    <property type="match status" value="1"/>
</dbReference>
<evidence type="ECO:0000256" key="1">
    <source>
        <dbReference type="ARBA" id="ARBA00004651"/>
    </source>
</evidence>
<gene>
    <name evidence="9" type="ORF">FYC77_06775</name>
</gene>